<name>A0A9N7NZH9_STRHE</name>
<dbReference type="AlphaFoldDB" id="A0A9N7NZH9"/>
<dbReference type="CDD" id="cd15841">
    <property type="entry name" value="SNARE_Qc"/>
    <property type="match status" value="1"/>
</dbReference>
<evidence type="ECO:0000256" key="1">
    <source>
        <dbReference type="SAM" id="MobiDB-lite"/>
    </source>
</evidence>
<feature type="region of interest" description="Disordered" evidence="1">
    <location>
        <begin position="81"/>
        <end position="101"/>
    </location>
</feature>
<sequence length="144" mass="15617">MASTLNTSNSANRDSLLGPEMKHVDAMSRISGLDNHGVVGLQRQVMKEQDEGLEKLEETVISTKHIALAIGYEMVPAIPTQQNTPQEEGSRLPATTTGAPAGEQVVTLAKDELNRMIAEDVADRFVQPQVLSAVNLIVPKRKKC</sequence>
<gene>
    <name evidence="2" type="ORF">SHERM_07499</name>
</gene>
<feature type="compositionally biased region" description="Polar residues" evidence="1">
    <location>
        <begin position="81"/>
        <end position="98"/>
    </location>
</feature>
<organism evidence="2 3">
    <name type="scientific">Striga hermonthica</name>
    <name type="common">Purple witchweed</name>
    <name type="synonym">Buchnera hermonthica</name>
    <dbReference type="NCBI Taxonomy" id="68872"/>
    <lineage>
        <taxon>Eukaryota</taxon>
        <taxon>Viridiplantae</taxon>
        <taxon>Streptophyta</taxon>
        <taxon>Embryophyta</taxon>
        <taxon>Tracheophyta</taxon>
        <taxon>Spermatophyta</taxon>
        <taxon>Magnoliopsida</taxon>
        <taxon>eudicotyledons</taxon>
        <taxon>Gunneridae</taxon>
        <taxon>Pentapetalae</taxon>
        <taxon>asterids</taxon>
        <taxon>lamiids</taxon>
        <taxon>Lamiales</taxon>
        <taxon>Orobanchaceae</taxon>
        <taxon>Buchnereae</taxon>
        <taxon>Striga</taxon>
    </lineage>
</organism>
<protein>
    <submittedName>
        <fullName evidence="2">Syntaxin-51</fullName>
    </submittedName>
</protein>
<dbReference type="OrthoDB" id="428895at2759"/>
<dbReference type="SUPFAM" id="SSF58038">
    <property type="entry name" value="SNARE fusion complex"/>
    <property type="match status" value="1"/>
</dbReference>
<keyword evidence="3" id="KW-1185">Reference proteome</keyword>
<accession>A0A9N7NZH9</accession>
<reference evidence="2" key="1">
    <citation type="submission" date="2019-12" db="EMBL/GenBank/DDBJ databases">
        <authorList>
            <person name="Scholes J."/>
        </authorList>
    </citation>
    <scope>NUCLEOTIDE SEQUENCE</scope>
</reference>
<dbReference type="Proteomes" id="UP001153555">
    <property type="component" value="Unassembled WGS sequence"/>
</dbReference>
<comment type="caution">
    <text evidence="2">The sequence shown here is derived from an EMBL/GenBank/DDBJ whole genome shotgun (WGS) entry which is preliminary data.</text>
</comment>
<evidence type="ECO:0000313" key="2">
    <source>
        <dbReference type="EMBL" id="CAA0841488.1"/>
    </source>
</evidence>
<dbReference type="EMBL" id="CACSLK010034108">
    <property type="protein sequence ID" value="CAA0841488.1"/>
    <property type="molecule type" value="Genomic_DNA"/>
</dbReference>
<proteinExistence type="predicted"/>
<evidence type="ECO:0000313" key="3">
    <source>
        <dbReference type="Proteomes" id="UP001153555"/>
    </source>
</evidence>
<dbReference type="Gene3D" id="1.20.5.110">
    <property type="match status" value="1"/>
</dbReference>